<protein>
    <submittedName>
        <fullName evidence="3">Uncharacterized protein</fullName>
    </submittedName>
</protein>
<accession>K1X4E6</accession>
<evidence type="ECO:0000313" key="4">
    <source>
        <dbReference type="Proteomes" id="UP000006753"/>
    </source>
</evidence>
<feature type="region of interest" description="Disordered" evidence="1">
    <location>
        <begin position="78"/>
        <end position="111"/>
    </location>
</feature>
<dbReference type="HOGENOM" id="CLU_1768490_0_0_1"/>
<dbReference type="Proteomes" id="UP000006753">
    <property type="component" value="Unassembled WGS sequence"/>
</dbReference>
<dbReference type="EMBL" id="JH921430">
    <property type="protein sequence ID" value="EKD19937.1"/>
    <property type="molecule type" value="Genomic_DNA"/>
</dbReference>
<organism evidence="3 4">
    <name type="scientific">Marssonina brunnea f. sp. multigermtubi (strain MB_m1)</name>
    <name type="common">Marssonina leaf spot fungus</name>
    <dbReference type="NCBI Taxonomy" id="1072389"/>
    <lineage>
        <taxon>Eukaryota</taxon>
        <taxon>Fungi</taxon>
        <taxon>Dikarya</taxon>
        <taxon>Ascomycota</taxon>
        <taxon>Pezizomycotina</taxon>
        <taxon>Leotiomycetes</taxon>
        <taxon>Helotiales</taxon>
        <taxon>Drepanopezizaceae</taxon>
        <taxon>Drepanopeziza</taxon>
    </lineage>
</organism>
<feature type="compositionally biased region" description="Basic and acidic residues" evidence="1">
    <location>
        <begin position="102"/>
        <end position="111"/>
    </location>
</feature>
<keyword evidence="2" id="KW-0812">Transmembrane</keyword>
<dbReference type="KEGG" id="mbe:MBM_01889"/>
<sequence length="147" mass="15472">MARLLHDVAAPALLLLMLMTPCIIMVSIATIIVNTTTWKPPFAISTPTSIAASTILTTHFQTDNTLMDNISVPDQSNSLKSATGLADSPSVATAGGGNTRASDIDLKTERSTTSDVHIIPLALRKASYGGRPRESLQGGLLQRDGLS</sequence>
<dbReference type="GeneID" id="18757824"/>
<reference evidence="3 4" key="1">
    <citation type="journal article" date="2012" name="BMC Genomics">
        <title>Sequencing the genome of Marssonina brunnea reveals fungus-poplar co-evolution.</title>
        <authorList>
            <person name="Zhu S."/>
            <person name="Cao Y.-Z."/>
            <person name="Jiang C."/>
            <person name="Tan B.-Y."/>
            <person name="Wang Z."/>
            <person name="Feng S."/>
            <person name="Zhang L."/>
            <person name="Su X.-H."/>
            <person name="Brejova B."/>
            <person name="Vinar T."/>
            <person name="Xu M."/>
            <person name="Wang M.-X."/>
            <person name="Zhang S.-G."/>
            <person name="Huang M.-R."/>
            <person name="Wu R."/>
            <person name="Zhou Y."/>
        </authorList>
    </citation>
    <scope>NUCLEOTIDE SEQUENCE [LARGE SCALE GENOMIC DNA]</scope>
    <source>
        <strain evidence="3 4">MB_m1</strain>
    </source>
</reference>
<proteinExistence type="predicted"/>
<feature type="transmembrane region" description="Helical" evidence="2">
    <location>
        <begin position="12"/>
        <end position="33"/>
    </location>
</feature>
<keyword evidence="2" id="KW-0472">Membrane</keyword>
<dbReference type="AlphaFoldDB" id="K1X4E6"/>
<name>K1X4E6_MARBU</name>
<gene>
    <name evidence="3" type="ORF">MBM_01889</name>
</gene>
<evidence type="ECO:0000313" key="3">
    <source>
        <dbReference type="EMBL" id="EKD19937.1"/>
    </source>
</evidence>
<keyword evidence="2" id="KW-1133">Transmembrane helix</keyword>
<dbReference type="OrthoDB" id="10471702at2759"/>
<evidence type="ECO:0000256" key="1">
    <source>
        <dbReference type="SAM" id="MobiDB-lite"/>
    </source>
</evidence>
<dbReference type="InParanoid" id="K1X4E6"/>
<keyword evidence="4" id="KW-1185">Reference proteome</keyword>
<evidence type="ECO:0000256" key="2">
    <source>
        <dbReference type="SAM" id="Phobius"/>
    </source>
</evidence>